<evidence type="ECO:0000256" key="7">
    <source>
        <dbReference type="ARBA" id="ARBA00022989"/>
    </source>
</evidence>
<evidence type="ECO:0000313" key="12">
    <source>
        <dbReference type="EMBL" id="TJZ84350.1"/>
    </source>
</evidence>
<protein>
    <submittedName>
        <fullName evidence="12">ABC transporter ATP-binding protein</fullName>
    </submittedName>
</protein>
<keyword evidence="5" id="KW-0547">Nucleotide-binding</keyword>
<dbReference type="Gene3D" id="1.20.1560.10">
    <property type="entry name" value="ABC transporter type 1, transmembrane domain"/>
    <property type="match status" value="1"/>
</dbReference>
<organism evidence="12 13">
    <name type="scientific">Paracoccus hibiscisoli</name>
    <dbReference type="NCBI Taxonomy" id="2023261"/>
    <lineage>
        <taxon>Bacteria</taxon>
        <taxon>Pseudomonadati</taxon>
        <taxon>Pseudomonadota</taxon>
        <taxon>Alphaproteobacteria</taxon>
        <taxon>Rhodobacterales</taxon>
        <taxon>Paracoccaceae</taxon>
        <taxon>Paracoccus</taxon>
    </lineage>
</organism>
<feature type="domain" description="ABC transporter" evidence="10">
    <location>
        <begin position="340"/>
        <end position="574"/>
    </location>
</feature>
<dbReference type="RefSeq" id="WP_136856528.1">
    <property type="nucleotide sequence ID" value="NZ_SUNH01000012.1"/>
</dbReference>
<dbReference type="GO" id="GO:0005524">
    <property type="term" value="F:ATP binding"/>
    <property type="evidence" value="ECO:0007669"/>
    <property type="project" value="UniProtKB-KW"/>
</dbReference>
<dbReference type="Pfam" id="PF00664">
    <property type="entry name" value="ABC_membrane"/>
    <property type="match status" value="1"/>
</dbReference>
<dbReference type="InterPro" id="IPR003439">
    <property type="entry name" value="ABC_transporter-like_ATP-bd"/>
</dbReference>
<keyword evidence="13" id="KW-1185">Reference proteome</keyword>
<dbReference type="GO" id="GO:0016887">
    <property type="term" value="F:ATP hydrolysis activity"/>
    <property type="evidence" value="ECO:0007669"/>
    <property type="project" value="InterPro"/>
</dbReference>
<evidence type="ECO:0000256" key="6">
    <source>
        <dbReference type="ARBA" id="ARBA00022840"/>
    </source>
</evidence>
<feature type="transmembrane region" description="Helical" evidence="9">
    <location>
        <begin position="135"/>
        <end position="155"/>
    </location>
</feature>
<sequence length="586" mass="62121">MTGLMRRFRPYMRGEGLVLTGGMTALIAATAMKLLEPWPLKFVVDSVLRVEQPTDAATVIALCAAALIAITAARALFQFLATTVFSLVGGRILTRVRAALFDHVQRLSADFHEKSRAGDITLRLVGDVGMLKDTAVTATLPLLGNILVLTGMIGVMLWLDWRLALVALVPLPLLWWATRRVSARIGQASRAQRKREGAIAATAGEALSGMRAIQALGLEGSVNRMFAGANDRSLTDGVRAGRLSAALERMVDAMVGIATAAILWFGAHAVISGRLTPGEMLVFLTYLKNTFRPVREYAKYSGRLAKAAAAGDRVFDLLDQVPTVRDRPGAVAAPAFQGTVRFHDVGFAYGGGAPVLSGLDLTIPADQRVAVTGPSGIGKSTLLTLLLRLRDPVTGSITIDGTDIGAVTLASLRGQISFVAQEPLLFSTTIAENIALGAGDVTRTRIEEAARLADAHGFIAALPQGYDTLVAERGANFSAGQRQRLAIARAALRPAPLLLLDEPTAGLDSTSEDAVARAIDALSQGRTTLMVTHNLSLAARMDRIILLSDGQLAEDGTHDTLLAQGGRYAAMWRLQQGRGVRDAAAG</sequence>
<feature type="domain" description="ABC transmembrane type-1" evidence="11">
    <location>
        <begin position="21"/>
        <end position="306"/>
    </location>
</feature>
<evidence type="ECO:0000259" key="10">
    <source>
        <dbReference type="PROSITE" id="PS50893"/>
    </source>
</evidence>
<proteinExistence type="predicted"/>
<dbReference type="Proteomes" id="UP000306223">
    <property type="component" value="Unassembled WGS sequence"/>
</dbReference>
<dbReference type="OrthoDB" id="9808328at2"/>
<dbReference type="PANTHER" id="PTHR24221:SF468">
    <property type="entry name" value="ABC TRANSPORTER"/>
    <property type="match status" value="1"/>
</dbReference>
<dbReference type="InterPro" id="IPR027417">
    <property type="entry name" value="P-loop_NTPase"/>
</dbReference>
<dbReference type="GO" id="GO:0005886">
    <property type="term" value="C:plasma membrane"/>
    <property type="evidence" value="ECO:0007669"/>
    <property type="project" value="UniProtKB-SubCell"/>
</dbReference>
<comment type="subcellular location">
    <subcellularLocation>
        <location evidence="1">Cell membrane</location>
        <topology evidence="1">Multi-pass membrane protein</topology>
    </subcellularLocation>
</comment>
<evidence type="ECO:0000256" key="8">
    <source>
        <dbReference type="ARBA" id="ARBA00023136"/>
    </source>
</evidence>
<evidence type="ECO:0000259" key="11">
    <source>
        <dbReference type="PROSITE" id="PS50929"/>
    </source>
</evidence>
<dbReference type="PROSITE" id="PS00211">
    <property type="entry name" value="ABC_TRANSPORTER_1"/>
    <property type="match status" value="1"/>
</dbReference>
<gene>
    <name evidence="12" type="ORF">FA740_09450</name>
</gene>
<keyword evidence="4 9" id="KW-0812">Transmembrane</keyword>
<evidence type="ECO:0000313" key="13">
    <source>
        <dbReference type="Proteomes" id="UP000306223"/>
    </source>
</evidence>
<keyword evidence="3" id="KW-1003">Cell membrane</keyword>
<dbReference type="Pfam" id="PF00005">
    <property type="entry name" value="ABC_tran"/>
    <property type="match status" value="1"/>
</dbReference>
<dbReference type="InterPro" id="IPR039421">
    <property type="entry name" value="Type_1_exporter"/>
</dbReference>
<dbReference type="GO" id="GO:0034040">
    <property type="term" value="F:ATPase-coupled lipid transmembrane transporter activity"/>
    <property type="evidence" value="ECO:0007669"/>
    <property type="project" value="TreeGrafter"/>
</dbReference>
<keyword evidence="8 9" id="KW-0472">Membrane</keyword>
<dbReference type="SUPFAM" id="SSF90123">
    <property type="entry name" value="ABC transporter transmembrane region"/>
    <property type="match status" value="1"/>
</dbReference>
<dbReference type="Gene3D" id="3.40.50.300">
    <property type="entry name" value="P-loop containing nucleotide triphosphate hydrolases"/>
    <property type="match status" value="1"/>
</dbReference>
<dbReference type="PANTHER" id="PTHR24221">
    <property type="entry name" value="ATP-BINDING CASSETTE SUB-FAMILY B"/>
    <property type="match status" value="1"/>
</dbReference>
<dbReference type="FunFam" id="3.40.50.300:FF:000221">
    <property type="entry name" value="Multidrug ABC transporter ATP-binding protein"/>
    <property type="match status" value="1"/>
</dbReference>
<dbReference type="SMART" id="SM00382">
    <property type="entry name" value="AAA"/>
    <property type="match status" value="1"/>
</dbReference>
<keyword evidence="2" id="KW-0813">Transport</keyword>
<dbReference type="AlphaFoldDB" id="A0A4U0QS00"/>
<evidence type="ECO:0000256" key="9">
    <source>
        <dbReference type="SAM" id="Phobius"/>
    </source>
</evidence>
<dbReference type="PROSITE" id="PS50893">
    <property type="entry name" value="ABC_TRANSPORTER_2"/>
    <property type="match status" value="1"/>
</dbReference>
<dbReference type="GO" id="GO:0140359">
    <property type="term" value="F:ABC-type transporter activity"/>
    <property type="evidence" value="ECO:0007669"/>
    <property type="project" value="InterPro"/>
</dbReference>
<evidence type="ECO:0000256" key="2">
    <source>
        <dbReference type="ARBA" id="ARBA00022448"/>
    </source>
</evidence>
<evidence type="ECO:0000256" key="3">
    <source>
        <dbReference type="ARBA" id="ARBA00022475"/>
    </source>
</evidence>
<evidence type="ECO:0000256" key="5">
    <source>
        <dbReference type="ARBA" id="ARBA00022741"/>
    </source>
</evidence>
<keyword evidence="6 12" id="KW-0067">ATP-binding</keyword>
<dbReference type="CDD" id="cd18564">
    <property type="entry name" value="ABC_6TM_exporter_like"/>
    <property type="match status" value="1"/>
</dbReference>
<comment type="caution">
    <text evidence="12">The sequence shown here is derived from an EMBL/GenBank/DDBJ whole genome shotgun (WGS) entry which is preliminary data.</text>
</comment>
<dbReference type="EMBL" id="SUNH01000012">
    <property type="protein sequence ID" value="TJZ84350.1"/>
    <property type="molecule type" value="Genomic_DNA"/>
</dbReference>
<feature type="transmembrane region" description="Helical" evidence="9">
    <location>
        <begin position="57"/>
        <end position="77"/>
    </location>
</feature>
<dbReference type="InterPro" id="IPR003593">
    <property type="entry name" value="AAA+_ATPase"/>
</dbReference>
<evidence type="ECO:0000256" key="1">
    <source>
        <dbReference type="ARBA" id="ARBA00004651"/>
    </source>
</evidence>
<dbReference type="InterPro" id="IPR036640">
    <property type="entry name" value="ABC1_TM_sf"/>
</dbReference>
<accession>A0A4U0QS00</accession>
<dbReference type="InterPro" id="IPR017871">
    <property type="entry name" value="ABC_transporter-like_CS"/>
</dbReference>
<dbReference type="PROSITE" id="PS50929">
    <property type="entry name" value="ABC_TM1F"/>
    <property type="match status" value="1"/>
</dbReference>
<dbReference type="InterPro" id="IPR011527">
    <property type="entry name" value="ABC1_TM_dom"/>
</dbReference>
<dbReference type="SUPFAM" id="SSF52540">
    <property type="entry name" value="P-loop containing nucleoside triphosphate hydrolases"/>
    <property type="match status" value="1"/>
</dbReference>
<name>A0A4U0QS00_9RHOB</name>
<reference evidence="12 13" key="1">
    <citation type="submission" date="2019-04" db="EMBL/GenBank/DDBJ databases">
        <authorList>
            <person name="Li J."/>
        </authorList>
    </citation>
    <scope>NUCLEOTIDE SEQUENCE [LARGE SCALE GENOMIC DNA]</scope>
    <source>
        <strain evidence="12 13">CCTCC AB2016182</strain>
    </source>
</reference>
<evidence type="ECO:0000256" key="4">
    <source>
        <dbReference type="ARBA" id="ARBA00022692"/>
    </source>
</evidence>
<keyword evidence="7 9" id="KW-1133">Transmembrane helix</keyword>